<dbReference type="RefSeq" id="WP_405286186.1">
    <property type="nucleotide sequence ID" value="NZ_JBBHLI010000001.1"/>
</dbReference>
<evidence type="ECO:0000256" key="4">
    <source>
        <dbReference type="ARBA" id="ARBA00022723"/>
    </source>
</evidence>
<feature type="binding site" evidence="8">
    <location>
        <position position="250"/>
    </location>
    <ligand>
        <name>Mg(2+)</name>
        <dbReference type="ChEBI" id="CHEBI:18420"/>
    </ligand>
</feature>
<reference evidence="9 10" key="1">
    <citation type="submission" date="2024-02" db="EMBL/GenBank/DDBJ databases">
        <title>A novel Gemmatimonadota bacterium.</title>
        <authorList>
            <person name="Du Z.-J."/>
            <person name="Ye Y.-Q."/>
        </authorList>
    </citation>
    <scope>NUCLEOTIDE SEQUENCE [LARGE SCALE GENOMIC DNA]</scope>
    <source>
        <strain evidence="9 10">DH-20</strain>
    </source>
</reference>
<evidence type="ECO:0000256" key="1">
    <source>
        <dbReference type="ARBA" id="ARBA00009747"/>
    </source>
</evidence>
<comment type="catalytic activity">
    <reaction evidence="8">
        <text>L-threonyl-[protein] + ATP = 3-O-(5'-adenylyl)-L-threonyl-[protein] + diphosphate</text>
        <dbReference type="Rhea" id="RHEA:54292"/>
        <dbReference type="Rhea" id="RHEA-COMP:11060"/>
        <dbReference type="Rhea" id="RHEA-COMP:13847"/>
        <dbReference type="ChEBI" id="CHEBI:30013"/>
        <dbReference type="ChEBI" id="CHEBI:30616"/>
        <dbReference type="ChEBI" id="CHEBI:33019"/>
        <dbReference type="ChEBI" id="CHEBI:138113"/>
        <dbReference type="EC" id="2.7.7.108"/>
    </reaction>
</comment>
<feature type="active site" description="Proton acceptor" evidence="8">
    <location>
        <position position="249"/>
    </location>
</feature>
<dbReference type="NCBIfam" id="NF000658">
    <property type="entry name" value="PRK00029.1"/>
    <property type="match status" value="1"/>
</dbReference>
<feature type="binding site" evidence="8">
    <location>
        <position position="88"/>
    </location>
    <ligand>
        <name>ATP</name>
        <dbReference type="ChEBI" id="CHEBI:30616"/>
    </ligand>
</feature>
<dbReference type="EC" id="2.7.7.-" evidence="8"/>
<organism evidence="9 10">
    <name type="scientific">Gaopeijia maritima</name>
    <dbReference type="NCBI Taxonomy" id="3119007"/>
    <lineage>
        <taxon>Bacteria</taxon>
        <taxon>Pseudomonadati</taxon>
        <taxon>Gemmatimonadota</taxon>
        <taxon>Longimicrobiia</taxon>
        <taxon>Gaopeijiales</taxon>
        <taxon>Gaopeijiaceae</taxon>
        <taxon>Gaopeijia</taxon>
    </lineage>
</organism>
<comment type="caution">
    <text evidence="9">The sequence shown here is derived from an EMBL/GenBank/DDBJ whole genome shotgun (WGS) entry which is preliminary data.</text>
</comment>
<comment type="catalytic activity">
    <reaction evidence="8">
        <text>L-histidyl-[protein] + UTP = N(tele)-(5'-uridylyl)-L-histidyl-[protein] + diphosphate</text>
        <dbReference type="Rhea" id="RHEA:83891"/>
        <dbReference type="Rhea" id="RHEA-COMP:9745"/>
        <dbReference type="Rhea" id="RHEA-COMP:20239"/>
        <dbReference type="ChEBI" id="CHEBI:29979"/>
        <dbReference type="ChEBI" id="CHEBI:33019"/>
        <dbReference type="ChEBI" id="CHEBI:46398"/>
        <dbReference type="ChEBI" id="CHEBI:233474"/>
    </reaction>
</comment>
<keyword evidence="6 8" id="KW-0067">ATP-binding</keyword>
<comment type="catalytic activity">
    <reaction evidence="8">
        <text>L-seryl-[protein] + ATP = 3-O-(5'-adenylyl)-L-seryl-[protein] + diphosphate</text>
        <dbReference type="Rhea" id="RHEA:58120"/>
        <dbReference type="Rhea" id="RHEA-COMP:9863"/>
        <dbReference type="Rhea" id="RHEA-COMP:15073"/>
        <dbReference type="ChEBI" id="CHEBI:29999"/>
        <dbReference type="ChEBI" id="CHEBI:30616"/>
        <dbReference type="ChEBI" id="CHEBI:33019"/>
        <dbReference type="ChEBI" id="CHEBI:142516"/>
        <dbReference type="EC" id="2.7.7.108"/>
    </reaction>
</comment>
<dbReference type="HAMAP" id="MF_00692">
    <property type="entry name" value="SelO"/>
    <property type="match status" value="1"/>
</dbReference>
<comment type="cofactor">
    <cofactor evidence="8">
        <name>Mg(2+)</name>
        <dbReference type="ChEBI" id="CHEBI:18420"/>
    </cofactor>
    <cofactor evidence="8">
        <name>Mn(2+)</name>
        <dbReference type="ChEBI" id="CHEBI:29035"/>
    </cofactor>
</comment>
<comment type="function">
    <text evidence="8">Nucleotidyltransferase involved in the post-translational modification of proteins. It can catalyze the addition of adenosine monophosphate (AMP) or uridine monophosphate (UMP) to a protein, resulting in modifications known as AMPylation and UMPylation.</text>
</comment>
<accession>A0ABU9E683</accession>
<protein>
    <recommendedName>
        <fullName evidence="8">Protein nucleotidyltransferase YdiU</fullName>
        <ecNumber evidence="8">2.7.7.-</ecNumber>
    </recommendedName>
    <alternativeName>
        <fullName evidence="8">Protein adenylyltransferase YdiU</fullName>
        <ecNumber evidence="8">2.7.7.108</ecNumber>
    </alternativeName>
    <alternativeName>
        <fullName evidence="8">Protein uridylyltransferase YdiU</fullName>
        <ecNumber evidence="8">2.7.7.-</ecNumber>
    </alternativeName>
</protein>
<feature type="binding site" evidence="8">
    <location>
        <position position="89"/>
    </location>
    <ligand>
        <name>ATP</name>
        <dbReference type="ChEBI" id="CHEBI:30616"/>
    </ligand>
</feature>
<comment type="catalytic activity">
    <reaction evidence="8">
        <text>L-seryl-[protein] + UTP = O-(5'-uridylyl)-L-seryl-[protein] + diphosphate</text>
        <dbReference type="Rhea" id="RHEA:64604"/>
        <dbReference type="Rhea" id="RHEA-COMP:9863"/>
        <dbReference type="Rhea" id="RHEA-COMP:16635"/>
        <dbReference type="ChEBI" id="CHEBI:29999"/>
        <dbReference type="ChEBI" id="CHEBI:33019"/>
        <dbReference type="ChEBI" id="CHEBI:46398"/>
        <dbReference type="ChEBI" id="CHEBI:156051"/>
    </reaction>
</comment>
<evidence type="ECO:0000256" key="7">
    <source>
        <dbReference type="ARBA" id="ARBA00022842"/>
    </source>
</evidence>
<keyword evidence="3 8" id="KW-0548">Nucleotidyltransferase</keyword>
<comment type="catalytic activity">
    <reaction evidence="8">
        <text>L-tyrosyl-[protein] + ATP = O-(5'-adenylyl)-L-tyrosyl-[protein] + diphosphate</text>
        <dbReference type="Rhea" id="RHEA:54288"/>
        <dbReference type="Rhea" id="RHEA-COMP:10136"/>
        <dbReference type="Rhea" id="RHEA-COMP:13846"/>
        <dbReference type="ChEBI" id="CHEBI:30616"/>
        <dbReference type="ChEBI" id="CHEBI:33019"/>
        <dbReference type="ChEBI" id="CHEBI:46858"/>
        <dbReference type="ChEBI" id="CHEBI:83624"/>
        <dbReference type="EC" id="2.7.7.108"/>
    </reaction>
</comment>
<keyword evidence="4 8" id="KW-0479">Metal-binding</keyword>
<evidence type="ECO:0000313" key="9">
    <source>
        <dbReference type="EMBL" id="MEK9499597.1"/>
    </source>
</evidence>
<evidence type="ECO:0000313" key="10">
    <source>
        <dbReference type="Proteomes" id="UP001484239"/>
    </source>
</evidence>
<dbReference type="Pfam" id="PF02696">
    <property type="entry name" value="SelO"/>
    <property type="match status" value="1"/>
</dbReference>
<comment type="similarity">
    <text evidence="1 8">Belongs to the SELO family.</text>
</comment>
<evidence type="ECO:0000256" key="3">
    <source>
        <dbReference type="ARBA" id="ARBA00022695"/>
    </source>
</evidence>
<name>A0ABU9E683_9BACT</name>
<feature type="binding site" evidence="8">
    <location>
        <position position="259"/>
    </location>
    <ligand>
        <name>Mg(2+)</name>
        <dbReference type="ChEBI" id="CHEBI:18420"/>
    </ligand>
</feature>
<feature type="binding site" evidence="8">
    <location>
        <position position="122"/>
    </location>
    <ligand>
        <name>ATP</name>
        <dbReference type="ChEBI" id="CHEBI:30616"/>
    </ligand>
</feature>
<keyword evidence="10" id="KW-1185">Reference proteome</keyword>
<sequence>MNFPFDNTFAEQMTGFYAPWQGASVPDPQVALFNRELAQWLGLDAESLDSAEGAAIFAGAVAPEGASPLAQVYAGHQFGGFSPQLGDGRALLVGELIDPRGARWDLHLKGSGPTPFSRGGDGKASLAPVLREYLIGEAMHALGIPTSRALAAVTTGEPVRRNGRALPGAVLARIASSHLRVGTVEFFARRGQHDHVRQLVDYALRRHAPDRAEADDPALELLRFVRDRQAALVARWMGIGFVHGVMNTDNTTLSGETIDYGPCAFMDRFDPGTVFSSIDHGGRYAYGNQPSIMQWNVARLAECLLPLFDAPDIDAALEIANHEVDAFGAVYQRAWRDVLSAKLGLTDEGPGRGALAEPGVDPDDDALARDLFTLLQEQEADFTGFFRHLSAALLGDSPQLRSLLREPKAAEGWLERWRTRVGVPADADARREALAGDRARGMNRFNPLYVPRNHVVEEALQTAERELDLGPVKRLLAVLADPFTRQEGAEDLEHPAPVDAAPFVTFCGT</sequence>
<feature type="binding site" evidence="8">
    <location>
        <position position="86"/>
    </location>
    <ligand>
        <name>ATP</name>
        <dbReference type="ChEBI" id="CHEBI:30616"/>
    </ligand>
</feature>
<dbReference type="Proteomes" id="UP001484239">
    <property type="component" value="Unassembled WGS sequence"/>
</dbReference>
<dbReference type="PANTHER" id="PTHR32057:SF14">
    <property type="entry name" value="PROTEIN ADENYLYLTRANSFERASE SELO, MITOCHONDRIAL"/>
    <property type="match status" value="1"/>
</dbReference>
<gene>
    <name evidence="8" type="primary">ydiU</name>
    <name evidence="8" type="synonym">selO</name>
    <name evidence="9" type="ORF">WI372_01205</name>
</gene>
<dbReference type="EC" id="2.7.7.108" evidence="8"/>
<dbReference type="EMBL" id="JBBHLI010000001">
    <property type="protein sequence ID" value="MEK9499597.1"/>
    <property type="molecule type" value="Genomic_DNA"/>
</dbReference>
<evidence type="ECO:0000256" key="8">
    <source>
        <dbReference type="HAMAP-Rule" id="MF_00692"/>
    </source>
</evidence>
<keyword evidence="8" id="KW-0464">Manganese</keyword>
<keyword evidence="7 8" id="KW-0460">Magnesium</keyword>
<keyword evidence="5 8" id="KW-0547">Nucleotide-binding</keyword>
<evidence type="ECO:0000256" key="5">
    <source>
        <dbReference type="ARBA" id="ARBA00022741"/>
    </source>
</evidence>
<dbReference type="PANTHER" id="PTHR32057">
    <property type="entry name" value="PROTEIN ADENYLYLTRANSFERASE SELO, MITOCHONDRIAL"/>
    <property type="match status" value="1"/>
</dbReference>
<evidence type="ECO:0000256" key="2">
    <source>
        <dbReference type="ARBA" id="ARBA00022679"/>
    </source>
</evidence>
<feature type="binding site" evidence="8">
    <location>
        <position position="173"/>
    </location>
    <ligand>
        <name>ATP</name>
        <dbReference type="ChEBI" id="CHEBI:30616"/>
    </ligand>
</feature>
<proteinExistence type="inferred from homology"/>
<keyword evidence="2 8" id="KW-0808">Transferase</keyword>
<evidence type="ECO:0000256" key="6">
    <source>
        <dbReference type="ARBA" id="ARBA00022840"/>
    </source>
</evidence>
<dbReference type="InterPro" id="IPR003846">
    <property type="entry name" value="SelO"/>
</dbReference>
<feature type="binding site" evidence="8">
    <location>
        <position position="121"/>
    </location>
    <ligand>
        <name>ATP</name>
        <dbReference type="ChEBI" id="CHEBI:30616"/>
    </ligand>
</feature>
<feature type="binding site" evidence="8">
    <location>
        <position position="109"/>
    </location>
    <ligand>
        <name>ATP</name>
        <dbReference type="ChEBI" id="CHEBI:30616"/>
    </ligand>
</feature>
<feature type="binding site" evidence="8">
    <location>
        <position position="259"/>
    </location>
    <ligand>
        <name>ATP</name>
        <dbReference type="ChEBI" id="CHEBI:30616"/>
    </ligand>
</feature>
<comment type="catalytic activity">
    <reaction evidence="8">
        <text>L-tyrosyl-[protein] + UTP = O-(5'-uridylyl)-L-tyrosyl-[protein] + diphosphate</text>
        <dbReference type="Rhea" id="RHEA:83887"/>
        <dbReference type="Rhea" id="RHEA-COMP:10136"/>
        <dbReference type="Rhea" id="RHEA-COMP:20238"/>
        <dbReference type="ChEBI" id="CHEBI:33019"/>
        <dbReference type="ChEBI" id="CHEBI:46398"/>
        <dbReference type="ChEBI" id="CHEBI:46858"/>
        <dbReference type="ChEBI" id="CHEBI:90602"/>
    </reaction>
</comment>
<feature type="binding site" evidence="8">
    <location>
        <position position="180"/>
    </location>
    <ligand>
        <name>ATP</name>
        <dbReference type="ChEBI" id="CHEBI:30616"/>
    </ligand>
</feature>